<dbReference type="EMBL" id="GG663743">
    <property type="protein sequence ID" value="EEH54527.1"/>
    <property type="molecule type" value="Genomic_DNA"/>
</dbReference>
<feature type="non-terminal residue" evidence="4">
    <location>
        <position position="1"/>
    </location>
</feature>
<evidence type="ECO:0000259" key="3">
    <source>
        <dbReference type="Pfam" id="PF02668"/>
    </source>
</evidence>
<dbReference type="GeneID" id="9686572"/>
<dbReference type="eggNOG" id="ENOG502QWD7">
    <property type="taxonomic scope" value="Eukaryota"/>
</dbReference>
<dbReference type="GO" id="GO:0016491">
    <property type="term" value="F:oxidoreductase activity"/>
    <property type="evidence" value="ECO:0007669"/>
    <property type="project" value="UniProtKB-KW"/>
</dbReference>
<reference evidence="4 5" key="1">
    <citation type="journal article" date="2009" name="Science">
        <title>Green evolution and dynamic adaptations revealed by genomes of the marine picoeukaryotes Micromonas.</title>
        <authorList>
            <person name="Worden A.Z."/>
            <person name="Lee J.H."/>
            <person name="Mock T."/>
            <person name="Rouze P."/>
            <person name="Simmons M.P."/>
            <person name="Aerts A.L."/>
            <person name="Allen A.E."/>
            <person name="Cuvelier M.L."/>
            <person name="Derelle E."/>
            <person name="Everett M.V."/>
            <person name="Foulon E."/>
            <person name="Grimwood J."/>
            <person name="Gundlach H."/>
            <person name="Henrissat B."/>
            <person name="Napoli C."/>
            <person name="McDonald S.M."/>
            <person name="Parker M.S."/>
            <person name="Rombauts S."/>
            <person name="Salamov A."/>
            <person name="Von Dassow P."/>
            <person name="Badger J.H."/>
            <person name="Coutinho P.M."/>
            <person name="Demir E."/>
            <person name="Dubchak I."/>
            <person name="Gentemann C."/>
            <person name="Eikrem W."/>
            <person name="Gready J.E."/>
            <person name="John U."/>
            <person name="Lanier W."/>
            <person name="Lindquist E.A."/>
            <person name="Lucas S."/>
            <person name="Mayer K.F."/>
            <person name="Moreau H."/>
            <person name="Not F."/>
            <person name="Otillar R."/>
            <person name="Panaud O."/>
            <person name="Pangilinan J."/>
            <person name="Paulsen I."/>
            <person name="Piegu B."/>
            <person name="Poliakov A."/>
            <person name="Robbens S."/>
            <person name="Schmutz J."/>
            <person name="Toulza E."/>
            <person name="Wyss T."/>
            <person name="Zelensky A."/>
            <person name="Zhou K."/>
            <person name="Armbrust E.V."/>
            <person name="Bhattacharya D."/>
            <person name="Goodenough U.W."/>
            <person name="Van de Peer Y."/>
            <person name="Grigoriev I.V."/>
        </authorList>
    </citation>
    <scope>NUCLEOTIDE SEQUENCE [LARGE SCALE GENOMIC DNA]</scope>
    <source>
        <strain evidence="4 5">CCMP1545</strain>
    </source>
</reference>
<dbReference type="PANTHER" id="PTHR10696:SF56">
    <property type="entry name" value="TAUD_TFDA-LIKE DOMAIN-CONTAINING PROTEIN"/>
    <property type="match status" value="1"/>
</dbReference>
<keyword evidence="1" id="KW-0560">Oxidoreductase</keyword>
<dbReference type="Proteomes" id="UP000001876">
    <property type="component" value="Unassembled WGS sequence"/>
</dbReference>
<dbReference type="PANTHER" id="PTHR10696">
    <property type="entry name" value="GAMMA-BUTYROBETAINE HYDROXYLASE-RELATED"/>
    <property type="match status" value="1"/>
</dbReference>
<accession>C1MZ10</accession>
<feature type="domain" description="TauD/TfdA-like" evidence="3">
    <location>
        <begin position="42"/>
        <end position="322"/>
    </location>
</feature>
<dbReference type="Gene3D" id="3.60.130.10">
    <property type="entry name" value="Clavaminate synthase-like"/>
    <property type="match status" value="1"/>
</dbReference>
<gene>
    <name evidence="4" type="ORF">MICPUCDRAFT_10649</name>
</gene>
<dbReference type="STRING" id="564608.C1MZ10"/>
<protein>
    <submittedName>
        <fullName evidence="4">Predicted protein</fullName>
    </submittedName>
</protein>
<dbReference type="OMA" id="RRYYVGF"/>
<keyword evidence="5" id="KW-1185">Reference proteome</keyword>
<proteinExistence type="predicted"/>
<dbReference type="SUPFAM" id="SSF51197">
    <property type="entry name" value="Clavaminate synthase-like"/>
    <property type="match status" value="1"/>
</dbReference>
<dbReference type="AlphaFoldDB" id="C1MZ10"/>
<dbReference type="RefSeq" id="XP_003060877.1">
    <property type="nucleotide sequence ID" value="XM_003060831.1"/>
</dbReference>
<evidence type="ECO:0000256" key="1">
    <source>
        <dbReference type="ARBA" id="ARBA00023002"/>
    </source>
</evidence>
<dbReference type="KEGG" id="mpp:MICPUCDRAFT_10649"/>
<keyword evidence="2" id="KW-0045">Antibiotic biosynthesis</keyword>
<dbReference type="GO" id="GO:0017000">
    <property type="term" value="P:antibiotic biosynthetic process"/>
    <property type="evidence" value="ECO:0007669"/>
    <property type="project" value="UniProtKB-KW"/>
</dbReference>
<evidence type="ECO:0000256" key="2">
    <source>
        <dbReference type="ARBA" id="ARBA00023194"/>
    </source>
</evidence>
<dbReference type="InterPro" id="IPR003819">
    <property type="entry name" value="TauD/TfdA-like"/>
</dbReference>
<name>C1MZ10_MICPC</name>
<dbReference type="InterPro" id="IPR042098">
    <property type="entry name" value="TauD-like_sf"/>
</dbReference>
<dbReference type="Pfam" id="PF02668">
    <property type="entry name" value="TauD"/>
    <property type="match status" value="1"/>
</dbReference>
<sequence>WRGRDLAADPSRWTHVLTSDEIAELDDALRRARAGGVDVIDLTPETFPLPTLAPRLRRMRDDLVHGLGVYLIRGLPVERYDRWETCAAFYGMGTHMGWACPQNAAGHVLGHDLGRDPNDPATRTYTTSAAQPFHTDSADVVGLCCLNNDVVGGDSMVASVVEIWNRMRSESPAALRTLAEPFPVDRKGEIPPGCGPTYDMPVFHVHRGDGSGSEPAEPTLMNAGPEWLLSGIYDRNFIASAQARFDVENDGVPRLTSAQTEALDALDAMCLDDDVCLHMRLEPGDIQWLHNHTTLHARTAYGVDPGGRDAGEPPPRHLLRLWITPPNARPLPASFATRFGSVTVGPERGGIRVEGQTPYCALE</sequence>
<evidence type="ECO:0000313" key="4">
    <source>
        <dbReference type="EMBL" id="EEH54527.1"/>
    </source>
</evidence>
<organism evidence="5">
    <name type="scientific">Micromonas pusilla (strain CCMP1545)</name>
    <name type="common">Picoplanktonic green alga</name>
    <dbReference type="NCBI Taxonomy" id="564608"/>
    <lineage>
        <taxon>Eukaryota</taxon>
        <taxon>Viridiplantae</taxon>
        <taxon>Chlorophyta</taxon>
        <taxon>Mamiellophyceae</taxon>
        <taxon>Mamiellales</taxon>
        <taxon>Mamiellaceae</taxon>
        <taxon>Micromonas</taxon>
    </lineage>
</organism>
<dbReference type="OrthoDB" id="272271at2759"/>
<evidence type="ECO:0000313" key="5">
    <source>
        <dbReference type="Proteomes" id="UP000001876"/>
    </source>
</evidence>
<dbReference type="InterPro" id="IPR050411">
    <property type="entry name" value="AlphaKG_dependent_hydroxylases"/>
</dbReference>
<feature type="non-terminal residue" evidence="4">
    <location>
        <position position="363"/>
    </location>
</feature>